<comment type="function">
    <text evidence="1">Mitochondrial DNA endonuclease involved in intron homing.</text>
</comment>
<dbReference type="AlphaFoldDB" id="N0A6V2"/>
<dbReference type="Gene3D" id="3.10.28.10">
    <property type="entry name" value="Homing endonucleases"/>
    <property type="match status" value="2"/>
</dbReference>
<sequence>MSHSKHGIRQNELKTQKRSFHTSCRAINRIGPHNEDVIAVLIGLLLGDGYAANRSGEGVRFSIKQSITHKDYLFSLYEFFLTRGYCSKLEPRKYTRTIKGVDKEYYGYEFNTFTFRSFYWLYSSFYKNGKKIVPQILEKYMTALTLAIWIEMNGSWVQGKLVLNTCFSSKKDIEILVKVLQNSFGIKSYLKMSKKGKYRIEISSESINLIKRLECPKIF</sequence>
<dbReference type="Pfam" id="PF03161">
    <property type="entry name" value="LAGLIDADG_2"/>
    <property type="match status" value="1"/>
</dbReference>
<feature type="domain" description="Homing endonuclease LAGLIDADG" evidence="2">
    <location>
        <begin position="39"/>
        <end position="208"/>
    </location>
</feature>
<evidence type="ECO:0000256" key="1">
    <source>
        <dbReference type="ARBA" id="ARBA00002670"/>
    </source>
</evidence>
<dbReference type="InterPro" id="IPR004860">
    <property type="entry name" value="LAGLIDADG_dom"/>
</dbReference>
<dbReference type="GeneID" id="16029476"/>
<keyword evidence="3" id="KW-0540">Nuclease</keyword>
<geneLocation type="mitochondrion" evidence="3"/>
<keyword evidence="3" id="KW-0378">Hydrolase</keyword>
<name>N0A6V2_9AGAM</name>
<reference evidence="3" key="1">
    <citation type="submission" date="2012-12" db="EMBL/GenBank/DDBJ databases">
        <authorList>
            <person name="Pakala S."/>
            <person name="Fedorova N."/>
            <person name="Joardar V."/>
            <person name="Shabalina S."/>
            <person name="Hostetler J."/>
            <person name="Pakala S."/>
            <person name="Zafar N."/>
            <person name="Nierman W."/>
            <person name="Cubeta M."/>
        </authorList>
    </citation>
    <scope>NUCLEOTIDE SEQUENCE</scope>
    <source>
        <strain evidence="3">AG3 Rhs1AP</strain>
    </source>
</reference>
<accession>N0A6V2</accession>
<keyword evidence="3" id="KW-0255">Endonuclease</keyword>
<gene>
    <name evidence="3" type="ORF">RSOL_m00330</name>
</gene>
<dbReference type="RefSeq" id="YP_008081993.1">
    <property type="nucleotide sequence ID" value="NC_021436.1"/>
</dbReference>
<evidence type="ECO:0000313" key="3">
    <source>
        <dbReference type="EMBL" id="AGK45369.1"/>
    </source>
</evidence>
<organism evidence="3">
    <name type="scientific">Rhizoctonia solani</name>
    <dbReference type="NCBI Taxonomy" id="456999"/>
    <lineage>
        <taxon>Eukaryota</taxon>
        <taxon>Fungi</taxon>
        <taxon>Dikarya</taxon>
        <taxon>Basidiomycota</taxon>
        <taxon>Agaricomycotina</taxon>
        <taxon>Agaricomycetes</taxon>
        <taxon>Cantharellales</taxon>
        <taxon>Ceratobasidiaceae</taxon>
        <taxon>Rhizoctonia</taxon>
    </lineage>
</organism>
<dbReference type="InterPro" id="IPR027434">
    <property type="entry name" value="Homing_endonucl"/>
</dbReference>
<dbReference type="SUPFAM" id="SSF55608">
    <property type="entry name" value="Homing endonucleases"/>
    <property type="match status" value="1"/>
</dbReference>
<dbReference type="EMBL" id="KC352446">
    <property type="protein sequence ID" value="AGK45369.1"/>
    <property type="molecule type" value="Genomic_DNA"/>
</dbReference>
<dbReference type="GO" id="GO:0004519">
    <property type="term" value="F:endonuclease activity"/>
    <property type="evidence" value="ECO:0007669"/>
    <property type="project" value="UniProtKB-KW"/>
</dbReference>
<evidence type="ECO:0000259" key="2">
    <source>
        <dbReference type="Pfam" id="PF03161"/>
    </source>
</evidence>
<protein>
    <submittedName>
        <fullName evidence="3">LAGLIDADG endonuclease family protein</fullName>
    </submittedName>
</protein>
<reference evidence="3" key="2">
    <citation type="journal article" date="2014" name="FEMS Microbiol. Lett.">
        <title>Mobile elements and mitochondrial genome expansion in the soil fungus and potato pathogen Rhizoctonia solani AG-3.</title>
        <authorList>
            <person name="Losada L."/>
            <person name="Pakala S.B."/>
            <person name="Fedorova N.D."/>
            <person name="Joardar V."/>
            <person name="Shabalina S.A."/>
            <person name="Hostetler J."/>
            <person name="Pakala S.M."/>
            <person name="Zafar N."/>
            <person name="Thomas E."/>
            <person name="Rodriguez-Carres M."/>
            <person name="Dean R."/>
            <person name="Vilgalys R."/>
            <person name="Nierman W.C."/>
            <person name="Cubeta M.A."/>
        </authorList>
    </citation>
    <scope>NUCLEOTIDE SEQUENCE</scope>
    <source>
        <strain evidence="3">AG3 Rhs1AP</strain>
    </source>
</reference>
<keyword evidence="3" id="KW-0496">Mitochondrion</keyword>
<proteinExistence type="predicted"/>